<dbReference type="EMBL" id="JBHUFC010000003">
    <property type="protein sequence ID" value="MFD1787566.1"/>
    <property type="molecule type" value="Genomic_DNA"/>
</dbReference>
<evidence type="ECO:0000313" key="1">
    <source>
        <dbReference type="EMBL" id="MFD1787566.1"/>
    </source>
</evidence>
<accession>A0ABW4NCN6</accession>
<sequence>MSAASDRHAGIGLQVRTVLAPLPGESADGLLGRVAAAECATRMLDFTRVAGASFSHHAALSRQEPEGVRLVARCIGADPDDLAERCTVTSLETREIAFFGLRIDPRHVAGSVRRYAPASLAASPHHRALWMLKPFPFCEETWQLLVEHCPSPHCGAVQHWRWTNGIDLCDRCGEQLTRARADEIPEDLRQNLLDALGLFHPDPSRREASQSLLPDGLARLDGGALLDLLSAIAGVVDPCIRYASNKRVLDQAAPPSAVTAAVASAWSMMVGWPERFERLIGERLSTREGRFGDGNDGATLAFLNLPRRSKMRSDARHAVSLLCDRLENNAASGYRTMDAASRLSVNASELTAARRRGDIPTVFHLGLPQRRPVPLVERSAIDRLAGRQMVPRFAVEVLLGASSQTVDALVATGVLEAAMFAPGDVGGRIYRESVDAFVARLAAASRTIDCETIPLRTAMRIVGGRFKPWPEALSAMLAGRIAFEFDPNAKTVVDGIRVATETAALLLGLPSADGAGTPTPMTLLKAEAIEILNLRLSAGATVLGDWKGTRTRSGEVPTSFVLDLAKTHIAPAEAALRLSTGCKGVRHFMARHGIEKLSDAGYDRAKFEALANPD</sequence>
<evidence type="ECO:0000313" key="2">
    <source>
        <dbReference type="Proteomes" id="UP001597283"/>
    </source>
</evidence>
<proteinExistence type="predicted"/>
<comment type="caution">
    <text evidence="1">The sequence shown here is derived from an EMBL/GenBank/DDBJ whole genome shotgun (WGS) entry which is preliminary data.</text>
</comment>
<organism evidence="1 2">
    <name type="scientific">Sphingomonas floccifaciens</name>
    <dbReference type="NCBI Taxonomy" id="1844115"/>
    <lineage>
        <taxon>Bacteria</taxon>
        <taxon>Pseudomonadati</taxon>
        <taxon>Pseudomonadota</taxon>
        <taxon>Alphaproteobacteria</taxon>
        <taxon>Sphingomonadales</taxon>
        <taxon>Sphingomonadaceae</taxon>
        <taxon>Sphingomonas</taxon>
    </lineage>
</organism>
<evidence type="ECO:0008006" key="3">
    <source>
        <dbReference type="Google" id="ProtNLM"/>
    </source>
</evidence>
<name>A0ABW4NCN6_9SPHN</name>
<protein>
    <recommendedName>
        <fullName evidence="3">TniQ family protein</fullName>
    </recommendedName>
</protein>
<reference evidence="2" key="1">
    <citation type="journal article" date="2019" name="Int. J. Syst. Evol. Microbiol.">
        <title>The Global Catalogue of Microorganisms (GCM) 10K type strain sequencing project: providing services to taxonomists for standard genome sequencing and annotation.</title>
        <authorList>
            <consortium name="The Broad Institute Genomics Platform"/>
            <consortium name="The Broad Institute Genome Sequencing Center for Infectious Disease"/>
            <person name="Wu L."/>
            <person name="Ma J."/>
        </authorList>
    </citation>
    <scope>NUCLEOTIDE SEQUENCE [LARGE SCALE GENOMIC DNA]</scope>
    <source>
        <strain evidence="2">Q85</strain>
    </source>
</reference>
<dbReference type="Proteomes" id="UP001597283">
    <property type="component" value="Unassembled WGS sequence"/>
</dbReference>
<keyword evidence="2" id="KW-1185">Reference proteome</keyword>
<dbReference type="RefSeq" id="WP_380939937.1">
    <property type="nucleotide sequence ID" value="NZ_JBHUFC010000003.1"/>
</dbReference>
<gene>
    <name evidence="1" type="ORF">ACFSC3_08280</name>
</gene>